<dbReference type="AlphaFoldDB" id="A0A2M6WY68"/>
<proteinExistence type="inferred from homology"/>
<evidence type="ECO:0000313" key="3">
    <source>
        <dbReference type="EMBL" id="PIT97740.1"/>
    </source>
</evidence>
<evidence type="ECO:0000256" key="1">
    <source>
        <dbReference type="ARBA" id="ARBA00006611"/>
    </source>
</evidence>
<comment type="caution">
    <text evidence="3">The sequence shown here is derived from an EMBL/GenBank/DDBJ whole genome shotgun (WGS) entry which is preliminary data.</text>
</comment>
<dbReference type="PANTHER" id="PTHR30486">
    <property type="entry name" value="TWITCHING MOTILITY PROTEIN PILT"/>
    <property type="match status" value="1"/>
</dbReference>
<dbReference type="EMBL" id="PEZP01000048">
    <property type="protein sequence ID" value="PIT97740.1"/>
    <property type="molecule type" value="Genomic_DNA"/>
</dbReference>
<dbReference type="InterPro" id="IPR001482">
    <property type="entry name" value="T2SS/T4SS_dom"/>
</dbReference>
<dbReference type="GO" id="GO:0005524">
    <property type="term" value="F:ATP binding"/>
    <property type="evidence" value="ECO:0007669"/>
    <property type="project" value="InterPro"/>
</dbReference>
<gene>
    <name evidence="3" type="ORF">COT71_04395</name>
</gene>
<dbReference type="Gene3D" id="3.30.450.90">
    <property type="match status" value="1"/>
</dbReference>
<reference evidence="4" key="1">
    <citation type="submission" date="2017-09" db="EMBL/GenBank/DDBJ databases">
        <title>Depth-based differentiation of microbial function through sediment-hosted aquifers and enrichment of novel symbionts in the deep terrestrial subsurface.</title>
        <authorList>
            <person name="Probst A.J."/>
            <person name="Ladd B."/>
            <person name="Jarett J.K."/>
            <person name="Geller-Mcgrath D.E."/>
            <person name="Sieber C.M.K."/>
            <person name="Emerson J.B."/>
            <person name="Anantharaman K."/>
            <person name="Thomas B.C."/>
            <person name="Malmstrom R."/>
            <person name="Stieglmeier M."/>
            <person name="Klingl A."/>
            <person name="Woyke T."/>
            <person name="Ryan C.M."/>
            <person name="Banfield J.F."/>
        </authorList>
    </citation>
    <scope>NUCLEOTIDE SEQUENCE [LARGE SCALE GENOMIC DNA]</scope>
</reference>
<evidence type="ECO:0000313" key="4">
    <source>
        <dbReference type="Proteomes" id="UP000230731"/>
    </source>
</evidence>
<evidence type="ECO:0000259" key="2">
    <source>
        <dbReference type="PROSITE" id="PS00662"/>
    </source>
</evidence>
<dbReference type="SUPFAM" id="SSF52540">
    <property type="entry name" value="P-loop containing nucleoside triphosphate hydrolases"/>
    <property type="match status" value="1"/>
</dbReference>
<name>A0A2M6WY68_9BACT</name>
<organism evidence="3 4">
    <name type="scientific">Candidatus Andersenbacteria bacterium CG10_big_fil_rev_8_21_14_0_10_54_11</name>
    <dbReference type="NCBI Taxonomy" id="1974485"/>
    <lineage>
        <taxon>Bacteria</taxon>
        <taxon>Candidatus Anderseniibacteriota</taxon>
    </lineage>
</organism>
<dbReference type="Gene3D" id="3.40.50.300">
    <property type="entry name" value="P-loop containing nucleotide triphosphate hydrolases"/>
    <property type="match status" value="1"/>
</dbReference>
<feature type="domain" description="Bacterial type II secretion system protein E" evidence="2">
    <location>
        <begin position="196"/>
        <end position="210"/>
    </location>
</feature>
<dbReference type="GO" id="GO:0016887">
    <property type="term" value="F:ATP hydrolysis activity"/>
    <property type="evidence" value="ECO:0007669"/>
    <property type="project" value="InterPro"/>
</dbReference>
<dbReference type="CDD" id="cd01131">
    <property type="entry name" value="PilT"/>
    <property type="match status" value="1"/>
</dbReference>
<sequence>MRRIDDLLQEAIAASASDIHLAPGRPPFFRISGVLQPITQEALAEPEVSALIKALMDGNQRALTQLKEDLQTDFSYALADGTRFRVNIYRHREGVAAAIRLIPNKIKTIEELGLPSHILQFAEAKQGFLLAVGPTGEGKSTTLAALIQHINQYRAEHIITIEDPIEYMFPEIKSIIDQREIGRDAISFPHAIRATLRQDPDVILIGELRDRESMQTALTLAETGQLVFTTLHTNDAAQTIERIIDSFPPNQQPQIKLQLAATISGVISQRLLPAQAGGRVATVEIMIATPAIRNAIREGKTHQILGMIQTGGEFGMQTLDNSLRQLVAADIVSEEVARPYFMYSETVTGKRGRA</sequence>
<protein>
    <submittedName>
        <fullName evidence="3">Type IV pili twitching motility protein PilT</fullName>
    </submittedName>
</protein>
<accession>A0A2M6WY68</accession>
<dbReference type="NCBIfam" id="TIGR01420">
    <property type="entry name" value="pilT_fam"/>
    <property type="match status" value="1"/>
</dbReference>
<dbReference type="InterPro" id="IPR006321">
    <property type="entry name" value="PilT/PilU"/>
</dbReference>
<dbReference type="InterPro" id="IPR027417">
    <property type="entry name" value="P-loop_NTPase"/>
</dbReference>
<dbReference type="PROSITE" id="PS00662">
    <property type="entry name" value="T2SP_E"/>
    <property type="match status" value="1"/>
</dbReference>
<dbReference type="Pfam" id="PF00437">
    <property type="entry name" value="T2SSE"/>
    <property type="match status" value="1"/>
</dbReference>
<dbReference type="InterPro" id="IPR050921">
    <property type="entry name" value="T4SS_GSP_E_ATPase"/>
</dbReference>
<dbReference type="Proteomes" id="UP000230731">
    <property type="component" value="Unassembled WGS sequence"/>
</dbReference>
<comment type="similarity">
    <text evidence="1">Belongs to the GSP E family.</text>
</comment>